<dbReference type="EMBL" id="BLAL01000004">
    <property type="protein sequence ID" value="GES72674.1"/>
    <property type="molecule type" value="Genomic_DNA"/>
</dbReference>
<dbReference type="Proteomes" id="UP000615446">
    <property type="component" value="Unassembled WGS sequence"/>
</dbReference>
<organism evidence="1 2">
    <name type="scientific">Rhizophagus clarus</name>
    <dbReference type="NCBI Taxonomy" id="94130"/>
    <lineage>
        <taxon>Eukaryota</taxon>
        <taxon>Fungi</taxon>
        <taxon>Fungi incertae sedis</taxon>
        <taxon>Mucoromycota</taxon>
        <taxon>Glomeromycotina</taxon>
        <taxon>Glomeromycetes</taxon>
        <taxon>Glomerales</taxon>
        <taxon>Glomeraceae</taxon>
        <taxon>Rhizophagus</taxon>
    </lineage>
</organism>
<comment type="caution">
    <text evidence="1">The sequence shown here is derived from an EMBL/GenBank/DDBJ whole genome shotgun (WGS) entry which is preliminary data.</text>
</comment>
<name>A0A8H3KRU5_9GLOM</name>
<sequence length="154" mass="17481">MEFTYIKGKLYHIHKSNEIRLAIKNIKTIMLYIVDYCVEEIGSNSVISRKFAILLIIPFNICCGFNVSFTKKNLISNNPDSYGKYGILDCSIDIITWIAKGQVCKICSSRTTNTASTTSKLFHNNRPKDFLLVNSQGAMWYKAALKLFITHQVG</sequence>
<gene>
    <name evidence="1" type="ORF">RCL2_000023200</name>
</gene>
<reference evidence="1" key="1">
    <citation type="submission" date="2019-10" db="EMBL/GenBank/DDBJ databases">
        <title>Conservation and host-specific expression of non-tandemly repeated heterogenous ribosome RNA gene in arbuscular mycorrhizal fungi.</title>
        <authorList>
            <person name="Maeda T."/>
            <person name="Kobayashi Y."/>
            <person name="Nakagawa T."/>
            <person name="Ezawa T."/>
            <person name="Yamaguchi K."/>
            <person name="Bino T."/>
            <person name="Nishimoto Y."/>
            <person name="Shigenobu S."/>
            <person name="Kawaguchi M."/>
        </authorList>
    </citation>
    <scope>NUCLEOTIDE SEQUENCE</scope>
    <source>
        <strain evidence="1">HR1</strain>
    </source>
</reference>
<evidence type="ECO:0000313" key="1">
    <source>
        <dbReference type="EMBL" id="GES72674.1"/>
    </source>
</evidence>
<proteinExistence type="predicted"/>
<accession>A0A8H3KRU5</accession>
<dbReference type="AlphaFoldDB" id="A0A8H3KRU5"/>
<protein>
    <submittedName>
        <fullName evidence="1">Uncharacterized protein</fullName>
    </submittedName>
</protein>
<evidence type="ECO:0000313" key="2">
    <source>
        <dbReference type="Proteomes" id="UP000615446"/>
    </source>
</evidence>